<gene>
    <name evidence="1" type="ORF">NCTC9419_00358</name>
</gene>
<dbReference type="Proteomes" id="UP000271603">
    <property type="component" value="Chromosome"/>
</dbReference>
<dbReference type="Gene3D" id="2.40.128.130">
    <property type="entry name" value="Autotransporter beta-domain"/>
    <property type="match status" value="1"/>
</dbReference>
<evidence type="ECO:0000313" key="2">
    <source>
        <dbReference type="Proteomes" id="UP000271603"/>
    </source>
</evidence>
<dbReference type="SUPFAM" id="SSF103515">
    <property type="entry name" value="Autotransporter"/>
    <property type="match status" value="1"/>
</dbReference>
<evidence type="ECO:0008006" key="3">
    <source>
        <dbReference type="Google" id="ProtNLM"/>
    </source>
</evidence>
<dbReference type="EMBL" id="LR134155">
    <property type="protein sequence ID" value="VEA68282.1"/>
    <property type="molecule type" value="Genomic_DNA"/>
</dbReference>
<reference evidence="1 2" key="1">
    <citation type="submission" date="2018-12" db="EMBL/GenBank/DDBJ databases">
        <authorList>
            <consortium name="Pathogen Informatics"/>
        </authorList>
    </citation>
    <scope>NUCLEOTIDE SEQUENCE [LARGE SCALE GENOMIC DNA]</scope>
    <source>
        <strain evidence="1 2">NCTC9419</strain>
    </source>
</reference>
<dbReference type="InterPro" id="IPR036709">
    <property type="entry name" value="Autotransporte_beta_dom_sf"/>
</dbReference>
<accession>A0A3S4GFH7</accession>
<proteinExistence type="predicted"/>
<sequence>MMSHRGMILTTLLLWANGGEAAAEPLPFSPEELRAGLRESAGGLKNLYQELSIIGTTPGISAANFRPTHDSSDPLDIDSYKLAPKYAFDIGIDGFRPYIEGSFGYVNSDQTLNFGDSDGMANRLDLDTRTLSLLGGAGAEFDIASGTILRPMLLLGYSRTSNNTASSGPVGDLFHEAGKGLLVDFKIHSLLYGGALEIEQNHRWDNDVGLTANLRYNYLVDDSYRASDPELEGRNDFSVMTAAAELNGPTDLALFGRPLRWIGFVTGTYLPEIKDDIGFDYFVEIGGGIEIVDGGVIPGIDGVSLRGSGLVGDGVKGWSIGLAAEF</sequence>
<name>A0A3S4GFH7_SERRU</name>
<organism evidence="1 2">
    <name type="scientific">Serratia rubidaea</name>
    <name type="common">Serratia marinorubra</name>
    <dbReference type="NCBI Taxonomy" id="61652"/>
    <lineage>
        <taxon>Bacteria</taxon>
        <taxon>Pseudomonadati</taxon>
        <taxon>Pseudomonadota</taxon>
        <taxon>Gammaproteobacteria</taxon>
        <taxon>Enterobacterales</taxon>
        <taxon>Yersiniaceae</taxon>
        <taxon>Serratia</taxon>
    </lineage>
</organism>
<dbReference type="AlphaFoldDB" id="A0A3S4GFH7"/>
<protein>
    <recommendedName>
        <fullName evidence="3">Autotransporter domain-containing protein</fullName>
    </recommendedName>
</protein>
<evidence type="ECO:0000313" key="1">
    <source>
        <dbReference type="EMBL" id="VEA68282.1"/>
    </source>
</evidence>